<proteinExistence type="predicted"/>
<feature type="transmembrane region" description="Helical" evidence="1">
    <location>
        <begin position="36"/>
        <end position="58"/>
    </location>
</feature>
<feature type="transmembrane region" description="Helical" evidence="1">
    <location>
        <begin position="78"/>
        <end position="97"/>
    </location>
</feature>
<sequence length="262" mass="29642">MKALITQISILLIIQWLSIAVIILNALSSHTSWKELIMGASSLFAASLLLLISIHQFFNGFQHKKSLLPSKTILGLQIMLPVIIISVWITTSIIFSTHFNESLLCRSDLSRDRNSCTFVDIMIVIAFTTIAFWFILLLMSLIYLFQHPLPNTMDGPLNLIQYEDNNEISHESLVIKALHRPTVPRLSSITTETKVTTDEEKTKEKKKINYAIETNTTMTTTTSTTITKEWCLGIDFAPVNLNLSLPTPSELLRGDRPVYVKY</sequence>
<keyword evidence="1" id="KW-0812">Transmembrane</keyword>
<comment type="caution">
    <text evidence="2">The sequence shown here is derived from an EMBL/GenBank/DDBJ whole genome shotgun (WGS) entry which is preliminary data.</text>
</comment>
<dbReference type="OrthoDB" id="10440660at2759"/>
<keyword evidence="3" id="KW-1185">Reference proteome</keyword>
<keyword evidence="1" id="KW-0472">Membrane</keyword>
<dbReference type="AlphaFoldDB" id="A0A367KDN6"/>
<gene>
    <name evidence="2" type="ORF">CU097_013736</name>
</gene>
<feature type="transmembrane region" description="Helical" evidence="1">
    <location>
        <begin position="118"/>
        <end position="145"/>
    </location>
</feature>
<accession>A0A367KDN6</accession>
<evidence type="ECO:0000313" key="2">
    <source>
        <dbReference type="EMBL" id="RCH99951.1"/>
    </source>
</evidence>
<name>A0A367KDN6_RHIAZ</name>
<feature type="transmembrane region" description="Helical" evidence="1">
    <location>
        <begin position="6"/>
        <end position="24"/>
    </location>
</feature>
<evidence type="ECO:0000256" key="1">
    <source>
        <dbReference type="SAM" id="Phobius"/>
    </source>
</evidence>
<dbReference type="Proteomes" id="UP000252139">
    <property type="component" value="Unassembled WGS sequence"/>
</dbReference>
<organism evidence="2 3">
    <name type="scientific">Rhizopus azygosporus</name>
    <name type="common">Rhizopus microsporus var. azygosporus</name>
    <dbReference type="NCBI Taxonomy" id="86630"/>
    <lineage>
        <taxon>Eukaryota</taxon>
        <taxon>Fungi</taxon>
        <taxon>Fungi incertae sedis</taxon>
        <taxon>Mucoromycota</taxon>
        <taxon>Mucoromycotina</taxon>
        <taxon>Mucoromycetes</taxon>
        <taxon>Mucorales</taxon>
        <taxon>Mucorineae</taxon>
        <taxon>Rhizopodaceae</taxon>
        <taxon>Rhizopus</taxon>
    </lineage>
</organism>
<evidence type="ECO:0000313" key="3">
    <source>
        <dbReference type="Proteomes" id="UP000252139"/>
    </source>
</evidence>
<dbReference type="EMBL" id="PJQL01000089">
    <property type="protein sequence ID" value="RCH99951.1"/>
    <property type="molecule type" value="Genomic_DNA"/>
</dbReference>
<keyword evidence="1" id="KW-1133">Transmembrane helix</keyword>
<reference evidence="2 3" key="1">
    <citation type="journal article" date="2018" name="G3 (Bethesda)">
        <title>Phylogenetic and Phylogenomic Definition of Rhizopus Species.</title>
        <authorList>
            <person name="Gryganskyi A.P."/>
            <person name="Golan J."/>
            <person name="Dolatabadi S."/>
            <person name="Mondo S."/>
            <person name="Robb S."/>
            <person name="Idnurm A."/>
            <person name="Muszewska A."/>
            <person name="Steczkiewicz K."/>
            <person name="Masonjones S."/>
            <person name="Liao H.L."/>
            <person name="Gajdeczka M.T."/>
            <person name="Anike F."/>
            <person name="Vuek A."/>
            <person name="Anishchenko I.M."/>
            <person name="Voigt K."/>
            <person name="de Hoog G.S."/>
            <person name="Smith M.E."/>
            <person name="Heitman J."/>
            <person name="Vilgalys R."/>
            <person name="Stajich J.E."/>
        </authorList>
    </citation>
    <scope>NUCLEOTIDE SEQUENCE [LARGE SCALE GENOMIC DNA]</scope>
    <source>
        <strain evidence="2 3">CBS 357.93</strain>
    </source>
</reference>
<protein>
    <submittedName>
        <fullName evidence="2">Uncharacterized protein</fullName>
    </submittedName>
</protein>